<sequence length="136" mass="14838">MFIIQGKALINGNPAKRNITVLESSTNTVVVRGQSVGQTGEWLVEVPDDYQGYIVIISDDYGKAMELNTEYQLGDVIIPDVWVSKRWICTTAGTTGEVEAEPWDDVLMAGSAVFTAVEIFEAEIFAPVKPKEVGAL</sequence>
<evidence type="ECO:0000313" key="1">
    <source>
        <dbReference type="EMBL" id="ANP79317.1"/>
    </source>
</evidence>
<reference evidence="1" key="2">
    <citation type="submission" date="2016-06" db="EMBL/GenBank/DDBJ databases">
        <title>Adaptive Radiation by Waves of Gene Transfer Leads to Fine-Scale Resource Partitioning in Marine Microbes.</title>
        <authorList>
            <person name="Hehemann J.-H."/>
            <person name="Arevalo P."/>
            <person name="Datta M.S."/>
            <person name="Yu X."/>
            <person name="Corzett C.H."/>
            <person name="Henschel A."/>
            <person name="Preheim S.P."/>
            <person name="Timberlake S."/>
            <person name="Alm E.J."/>
            <person name="Polz M.F."/>
        </authorList>
    </citation>
    <scope>NUCLEOTIDE SEQUENCE</scope>
    <source>
        <strain evidence="1">9CS106</strain>
    </source>
</reference>
<reference evidence="1" key="1">
    <citation type="journal article" date="2012" name="Science">
        <title>Ecological populations of bacteria act as socially cohesive units of antibiotic production and resistance.</title>
        <authorList>
            <person name="Cordero O.X."/>
            <person name="Wildschutte H."/>
            <person name="Kirkup B."/>
            <person name="Proehl S."/>
            <person name="Ngo L."/>
            <person name="Hussain F."/>
            <person name="Le Roux F."/>
            <person name="Mincer T."/>
            <person name="Polz M.F."/>
        </authorList>
    </citation>
    <scope>NUCLEOTIDE SEQUENCE</scope>
    <source>
        <strain evidence="1">9CS106</strain>
    </source>
</reference>
<dbReference type="AlphaFoldDB" id="A0A1B1C3E4"/>
<protein>
    <submittedName>
        <fullName evidence="1">Uncharacterized protein</fullName>
    </submittedName>
</protein>
<gene>
    <name evidence="1" type="ORF">A134_23165</name>
</gene>
<name>A0A1B1C3E4_9VIBR</name>
<organism evidence="1">
    <name type="scientific">Vibrio crassostreae 9CS106</name>
    <dbReference type="NCBI Taxonomy" id="1191300"/>
    <lineage>
        <taxon>Bacteria</taxon>
        <taxon>Pseudomonadati</taxon>
        <taxon>Pseudomonadota</taxon>
        <taxon>Gammaproteobacteria</taxon>
        <taxon>Vibrionales</taxon>
        <taxon>Vibrionaceae</taxon>
        <taxon>Vibrio</taxon>
    </lineage>
</organism>
<dbReference type="EMBL" id="CP016231">
    <property type="protein sequence ID" value="ANP79317.1"/>
    <property type="molecule type" value="Genomic_DNA"/>
</dbReference>
<accession>A0A1B1C3E4</accession>
<proteinExistence type="predicted"/>